<dbReference type="Gene3D" id="3.40.190.170">
    <property type="entry name" value="Bacterial extracellular solute-binding protein, family 7"/>
    <property type="match status" value="1"/>
</dbReference>
<comment type="caution">
    <text evidence="3">The sequence shown here is derived from an EMBL/GenBank/DDBJ whole genome shotgun (WGS) entry which is preliminary data.</text>
</comment>
<evidence type="ECO:0000313" key="3">
    <source>
        <dbReference type="EMBL" id="MDQ0314491.1"/>
    </source>
</evidence>
<sequence length="325" mass="35272">MKFGKLLAGLALALGATAGGGAAQAADVTLRVGTFLPTQGVWHEPLAHFIETANDNDVGVTLEIVADPSAVSPFQLGEAVSSGVIDVAYMSGAFYTTLVPEADALKLLNVPVAELRENGAMDLIDEVHRQKMGTHFLGKLGDEIDYYIYTGVKIDEPDFSGLDVRGQPAYRPFLEALGANVVQMPGSEIYSAMESGVVDGYAWPLWGIQDLGLLEVTKFRIEPGFYNSEIAVLVNEDAWSGLDDAQRSVVTQAMIETEQWFIDYRNRVDAQQRSVQADAGIETITFSEEEGRAFRKTANDAAWTVIEERTPDFAAAVKPLGFRAD</sequence>
<feature type="chain" id="PRO_5042099004" evidence="2">
    <location>
        <begin position="26"/>
        <end position="325"/>
    </location>
</feature>
<accession>A0AAE3VLZ4</accession>
<dbReference type="InterPro" id="IPR018389">
    <property type="entry name" value="DctP_fam"/>
</dbReference>
<evidence type="ECO:0000313" key="4">
    <source>
        <dbReference type="Proteomes" id="UP001229244"/>
    </source>
</evidence>
<dbReference type="PANTHER" id="PTHR33376:SF5">
    <property type="entry name" value="EXTRACYTOPLASMIC SOLUTE RECEPTOR PROTEIN"/>
    <property type="match status" value="1"/>
</dbReference>
<protein>
    <submittedName>
        <fullName evidence="3">TRAP-type C4-dicarboxylate transport system substrate-binding protein</fullName>
    </submittedName>
</protein>
<dbReference type="AlphaFoldDB" id="A0AAE3VLZ4"/>
<evidence type="ECO:0000256" key="1">
    <source>
        <dbReference type="ARBA" id="ARBA00022729"/>
    </source>
</evidence>
<dbReference type="PANTHER" id="PTHR33376">
    <property type="match status" value="1"/>
</dbReference>
<gene>
    <name evidence="3" type="ORF">J2S73_000928</name>
</gene>
<dbReference type="NCBIfam" id="NF037995">
    <property type="entry name" value="TRAP_S1"/>
    <property type="match status" value="1"/>
</dbReference>
<proteinExistence type="predicted"/>
<dbReference type="RefSeq" id="WP_306884269.1">
    <property type="nucleotide sequence ID" value="NZ_JAUSUL010000001.1"/>
</dbReference>
<dbReference type="InterPro" id="IPR038404">
    <property type="entry name" value="TRAP_DctP_sf"/>
</dbReference>
<dbReference type="GO" id="GO:0055085">
    <property type="term" value="P:transmembrane transport"/>
    <property type="evidence" value="ECO:0007669"/>
    <property type="project" value="InterPro"/>
</dbReference>
<dbReference type="Proteomes" id="UP001229244">
    <property type="component" value="Unassembled WGS sequence"/>
</dbReference>
<organism evidence="3 4">
    <name type="scientific">Amorphus orientalis</name>
    <dbReference type="NCBI Taxonomy" id="649198"/>
    <lineage>
        <taxon>Bacteria</taxon>
        <taxon>Pseudomonadati</taxon>
        <taxon>Pseudomonadota</taxon>
        <taxon>Alphaproteobacteria</taxon>
        <taxon>Hyphomicrobiales</taxon>
        <taxon>Amorphaceae</taxon>
        <taxon>Amorphus</taxon>
    </lineage>
</organism>
<reference evidence="3" key="1">
    <citation type="submission" date="2023-07" db="EMBL/GenBank/DDBJ databases">
        <title>Genomic Encyclopedia of Type Strains, Phase IV (KMG-IV): sequencing the most valuable type-strain genomes for metagenomic binning, comparative biology and taxonomic classification.</title>
        <authorList>
            <person name="Goeker M."/>
        </authorList>
    </citation>
    <scope>NUCLEOTIDE SEQUENCE</scope>
    <source>
        <strain evidence="3">DSM 21202</strain>
    </source>
</reference>
<name>A0AAE3VLZ4_9HYPH</name>
<evidence type="ECO:0000256" key="2">
    <source>
        <dbReference type="SAM" id="SignalP"/>
    </source>
</evidence>
<dbReference type="EMBL" id="JAUSUL010000001">
    <property type="protein sequence ID" value="MDQ0314491.1"/>
    <property type="molecule type" value="Genomic_DNA"/>
</dbReference>
<keyword evidence="4" id="KW-1185">Reference proteome</keyword>
<keyword evidence="1 2" id="KW-0732">Signal</keyword>
<dbReference type="Pfam" id="PF03480">
    <property type="entry name" value="DctP"/>
    <property type="match status" value="1"/>
</dbReference>
<feature type="signal peptide" evidence="2">
    <location>
        <begin position="1"/>
        <end position="25"/>
    </location>
</feature>